<organism evidence="2 3">
    <name type="scientific">Psychromonas arctica</name>
    <dbReference type="NCBI Taxonomy" id="168275"/>
    <lineage>
        <taxon>Bacteria</taxon>
        <taxon>Pseudomonadati</taxon>
        <taxon>Pseudomonadota</taxon>
        <taxon>Gammaproteobacteria</taxon>
        <taxon>Alteromonadales</taxon>
        <taxon>Psychromonadaceae</taxon>
        <taxon>Psychromonas</taxon>
    </lineage>
</organism>
<protein>
    <submittedName>
        <fullName evidence="2">Uncharacterized protein</fullName>
    </submittedName>
</protein>
<name>A0ABU9H9D0_9GAMM</name>
<keyword evidence="3" id="KW-1185">Reference proteome</keyword>
<dbReference type="EMBL" id="JBAKBA010000008">
    <property type="protein sequence ID" value="MEL0658482.1"/>
    <property type="molecule type" value="Genomic_DNA"/>
</dbReference>
<accession>A0ABU9H9D0</accession>
<dbReference type="RefSeq" id="WP_341627135.1">
    <property type="nucleotide sequence ID" value="NZ_JBAKBA010000008.1"/>
</dbReference>
<keyword evidence="1" id="KW-0732">Signal</keyword>
<evidence type="ECO:0000313" key="2">
    <source>
        <dbReference type="EMBL" id="MEL0658482.1"/>
    </source>
</evidence>
<evidence type="ECO:0000256" key="1">
    <source>
        <dbReference type="SAM" id="SignalP"/>
    </source>
</evidence>
<feature type="signal peptide" evidence="1">
    <location>
        <begin position="1"/>
        <end position="19"/>
    </location>
</feature>
<sequence>MLRLFFLLITLFASTSAFSHTEQTSSSFDFNNTIELNGNLDFIKSVDLINNDSINQSVIPPLTHATQQPATPSTKHRSQASEFVQPIRANLLIEHGEQSPDYVLVEELLKSQLDVFADNESQLAQTPPYWFMHFSDNSARLSGWKDSNTLYSSKIDPLLS</sequence>
<dbReference type="Proteomes" id="UP001366060">
    <property type="component" value="Unassembled WGS sequence"/>
</dbReference>
<gene>
    <name evidence="2" type="ORF">V6255_04935</name>
</gene>
<feature type="chain" id="PRO_5046513224" evidence="1">
    <location>
        <begin position="20"/>
        <end position="160"/>
    </location>
</feature>
<comment type="caution">
    <text evidence="2">The sequence shown here is derived from an EMBL/GenBank/DDBJ whole genome shotgun (WGS) entry which is preliminary data.</text>
</comment>
<proteinExistence type="predicted"/>
<reference evidence="2 3" key="1">
    <citation type="submission" date="2024-02" db="EMBL/GenBank/DDBJ databases">
        <title>Bacteria isolated from the canopy kelp, Nereocystis luetkeana.</title>
        <authorList>
            <person name="Pfister C.A."/>
            <person name="Younker I.T."/>
            <person name="Light S.H."/>
        </authorList>
    </citation>
    <scope>NUCLEOTIDE SEQUENCE [LARGE SCALE GENOMIC DNA]</scope>
    <source>
        <strain evidence="2 3">TI.2.07</strain>
    </source>
</reference>
<evidence type="ECO:0000313" key="3">
    <source>
        <dbReference type="Proteomes" id="UP001366060"/>
    </source>
</evidence>